<organism evidence="1 2">
    <name type="scientific">Haemaphysalis longicornis</name>
    <name type="common">Bush tick</name>
    <dbReference type="NCBI Taxonomy" id="44386"/>
    <lineage>
        <taxon>Eukaryota</taxon>
        <taxon>Metazoa</taxon>
        <taxon>Ecdysozoa</taxon>
        <taxon>Arthropoda</taxon>
        <taxon>Chelicerata</taxon>
        <taxon>Arachnida</taxon>
        <taxon>Acari</taxon>
        <taxon>Parasitiformes</taxon>
        <taxon>Ixodida</taxon>
        <taxon>Ixodoidea</taxon>
        <taxon>Ixodidae</taxon>
        <taxon>Haemaphysalinae</taxon>
        <taxon>Haemaphysalis</taxon>
    </lineage>
</organism>
<evidence type="ECO:0000313" key="2">
    <source>
        <dbReference type="Proteomes" id="UP000821853"/>
    </source>
</evidence>
<protein>
    <submittedName>
        <fullName evidence="1">Uncharacterized protein</fullName>
    </submittedName>
</protein>
<gene>
    <name evidence="1" type="ORF">HPB48_011829</name>
</gene>
<dbReference type="VEuPathDB" id="VectorBase:HLOH_052665"/>
<dbReference type="OMA" id="CISHPQI"/>
<comment type="caution">
    <text evidence="1">The sequence shown here is derived from an EMBL/GenBank/DDBJ whole genome shotgun (WGS) entry which is preliminary data.</text>
</comment>
<evidence type="ECO:0000313" key="1">
    <source>
        <dbReference type="EMBL" id="KAH9379180.1"/>
    </source>
</evidence>
<dbReference type="Proteomes" id="UP000821853">
    <property type="component" value="Unassembled WGS sequence"/>
</dbReference>
<reference evidence="1 2" key="1">
    <citation type="journal article" date="2020" name="Cell">
        <title>Large-Scale Comparative Analyses of Tick Genomes Elucidate Their Genetic Diversity and Vector Capacities.</title>
        <authorList>
            <consortium name="Tick Genome and Microbiome Consortium (TIGMIC)"/>
            <person name="Jia N."/>
            <person name="Wang J."/>
            <person name="Shi W."/>
            <person name="Du L."/>
            <person name="Sun Y."/>
            <person name="Zhan W."/>
            <person name="Jiang J.F."/>
            <person name="Wang Q."/>
            <person name="Zhang B."/>
            <person name="Ji P."/>
            <person name="Bell-Sakyi L."/>
            <person name="Cui X.M."/>
            <person name="Yuan T.T."/>
            <person name="Jiang B.G."/>
            <person name="Yang W.F."/>
            <person name="Lam T.T."/>
            <person name="Chang Q.C."/>
            <person name="Ding S.J."/>
            <person name="Wang X.J."/>
            <person name="Zhu J.G."/>
            <person name="Ruan X.D."/>
            <person name="Zhao L."/>
            <person name="Wei J.T."/>
            <person name="Ye R.Z."/>
            <person name="Que T.C."/>
            <person name="Du C.H."/>
            <person name="Zhou Y.H."/>
            <person name="Cheng J.X."/>
            <person name="Dai P.F."/>
            <person name="Guo W.B."/>
            <person name="Han X.H."/>
            <person name="Huang E.J."/>
            <person name="Li L.F."/>
            <person name="Wei W."/>
            <person name="Gao Y.C."/>
            <person name="Liu J.Z."/>
            <person name="Shao H.Z."/>
            <person name="Wang X."/>
            <person name="Wang C.C."/>
            <person name="Yang T.C."/>
            <person name="Huo Q.B."/>
            <person name="Li W."/>
            <person name="Chen H.Y."/>
            <person name="Chen S.E."/>
            <person name="Zhou L.G."/>
            <person name="Ni X.B."/>
            <person name="Tian J.H."/>
            <person name="Sheng Y."/>
            <person name="Liu T."/>
            <person name="Pan Y.S."/>
            <person name="Xia L.Y."/>
            <person name="Li J."/>
            <person name="Zhao F."/>
            <person name="Cao W.C."/>
        </authorList>
    </citation>
    <scope>NUCLEOTIDE SEQUENCE [LARGE SCALE GENOMIC DNA]</scope>
    <source>
        <strain evidence="1">HaeL-2018</strain>
    </source>
</reference>
<keyword evidence="2" id="KW-1185">Reference proteome</keyword>
<dbReference type="OrthoDB" id="7479557at2759"/>
<dbReference type="EMBL" id="JABSTR010000009">
    <property type="protein sequence ID" value="KAH9379180.1"/>
    <property type="molecule type" value="Genomic_DNA"/>
</dbReference>
<proteinExistence type="predicted"/>
<sequence>MAEVKSIHTQLDALVLLKTELSKLATTVREMEQSVSFLSSRYDTMLGELRSTQEKAATREAEMQSLKEIVQTPAQQLEQILREQNEAEKYSRKANMEIHGLKMGVNENLSE</sequence>
<dbReference type="AlphaFoldDB" id="A0A9J6GXU1"/>
<accession>A0A9J6GXU1</accession>
<name>A0A9J6GXU1_HAELO</name>